<feature type="binding site" evidence="13">
    <location>
        <position position="260"/>
    </location>
    <ligand>
        <name>ATP</name>
        <dbReference type="ChEBI" id="CHEBI:30616"/>
    </ligand>
</feature>
<dbReference type="PANTHER" id="PTHR45674">
    <property type="entry name" value="DNA LIGASE 1/3 FAMILY MEMBER"/>
    <property type="match status" value="1"/>
</dbReference>
<keyword evidence="2 13" id="KW-0132">Cell division</keyword>
<keyword evidence="7 13" id="KW-0067">ATP-binding</keyword>
<feature type="binding site" evidence="13">
    <location>
        <position position="209"/>
    </location>
    <ligand>
        <name>ATP</name>
        <dbReference type="ChEBI" id="CHEBI:30616"/>
    </ligand>
</feature>
<dbReference type="InterPro" id="IPR012309">
    <property type="entry name" value="DNA_ligase_ATP-dep_C"/>
</dbReference>
<dbReference type="PROSITE" id="PS00697">
    <property type="entry name" value="DNA_LIGASE_A1"/>
    <property type="match status" value="1"/>
</dbReference>
<dbReference type="Gene3D" id="3.30.470.30">
    <property type="entry name" value="DNA ligase/mRNA capping enzyme"/>
    <property type="match status" value="1"/>
</dbReference>
<gene>
    <name evidence="13" type="primary">lig</name>
    <name evidence="15" type="ORF">ACFFHU_16150</name>
</gene>
<keyword evidence="3 13" id="KW-0235">DNA replication</keyword>
<dbReference type="InterPro" id="IPR036599">
    <property type="entry name" value="DNA_ligase_N_sf"/>
</dbReference>
<evidence type="ECO:0000256" key="11">
    <source>
        <dbReference type="ARBA" id="ARBA00023306"/>
    </source>
</evidence>
<comment type="function">
    <text evidence="13">DNA ligase that seals nicks in double-stranded DNA during DNA replication, DNA recombination and DNA repair.</text>
</comment>
<dbReference type="Pfam" id="PF01068">
    <property type="entry name" value="DNA_ligase_A_M"/>
    <property type="match status" value="1"/>
</dbReference>
<evidence type="ECO:0000313" key="16">
    <source>
        <dbReference type="Proteomes" id="UP001589894"/>
    </source>
</evidence>
<sequence length="541" mass="56394">MRFLDLAATSAAVTATSGRKAKVDLLAAALRGLGIDEISIGAAYLSGELRQRQTGVGYAGLRDLPPPAPEPTLDLVEVDAAIEELAEVAGAGSQARRRALLAALFARATADEQRMLVGLFSGELRQGAQAGLLADAVARAAEVPLPLVRRALLMAGDLRAVAVAALTGGAVALGEFTLRVGRPLAPMLAQSAGSVDEALAATGSPAVVDVKLDGIRIQVHRSGGDIAVFTRSLDDITVRVPEVVAAVRALPARELVLDGEAIALDAAGRPRPFQETASRAATRGARRQAAGAARAAVVASAGTAGTAPTGDGVAAPDPVGATRLTPYFFDLLHLDGADLLDAPGRERWSALAATVGPALVVGRVEVDTAEEAATAFAAAVDAGQEGVVVKAPEAPYDAGRRGAAWVKVKPRHTLDLVVLAVEWGSGRRRGWLSNLHLGARDPETGGFVMLGKTFKGLTDELLRWQTERFLELAVERGEWVVRVRPEQVVEIAFDGVQTSSRYPGGVALRFARVVRYRADKSAAEADTIDAVRAIHAGRPSQ</sequence>
<dbReference type="SUPFAM" id="SSF117018">
    <property type="entry name" value="ATP-dependent DNA ligase DNA-binding domain"/>
    <property type="match status" value="1"/>
</dbReference>
<dbReference type="InterPro" id="IPR050191">
    <property type="entry name" value="ATP-dep_DNA_ligase"/>
</dbReference>
<evidence type="ECO:0000256" key="3">
    <source>
        <dbReference type="ARBA" id="ARBA00022705"/>
    </source>
</evidence>
<evidence type="ECO:0000256" key="9">
    <source>
        <dbReference type="ARBA" id="ARBA00023172"/>
    </source>
</evidence>
<comment type="similarity">
    <text evidence="13">Belongs to the ATP-dependent DNA ligase family.</text>
</comment>
<dbReference type="Pfam" id="PF04679">
    <property type="entry name" value="DNA_ligase_A_C"/>
    <property type="match status" value="1"/>
</dbReference>
<dbReference type="Pfam" id="PF04675">
    <property type="entry name" value="DNA_ligase_A_N"/>
    <property type="match status" value="1"/>
</dbReference>
<keyword evidence="9 13" id="KW-0233">DNA recombination</keyword>
<keyword evidence="6 13" id="KW-0227">DNA damage</keyword>
<feature type="binding site" evidence="13">
    <location>
        <position position="216"/>
    </location>
    <ligand>
        <name>ATP</name>
        <dbReference type="ChEBI" id="CHEBI:30616"/>
    </ligand>
</feature>
<reference evidence="15 16" key="1">
    <citation type="submission" date="2024-09" db="EMBL/GenBank/DDBJ databases">
        <authorList>
            <person name="Sun Q."/>
            <person name="Mori K."/>
        </authorList>
    </citation>
    <scope>NUCLEOTIDE SEQUENCE [LARGE SCALE GENOMIC DNA]</scope>
    <source>
        <strain evidence="15 16">TBRC 2205</strain>
    </source>
</reference>
<keyword evidence="16" id="KW-1185">Reference proteome</keyword>
<dbReference type="InterPro" id="IPR016059">
    <property type="entry name" value="DNA_ligase_ATP-dep_CS"/>
</dbReference>
<dbReference type="Proteomes" id="UP001589894">
    <property type="component" value="Unassembled WGS sequence"/>
</dbReference>
<evidence type="ECO:0000256" key="1">
    <source>
        <dbReference type="ARBA" id="ARBA00022598"/>
    </source>
</evidence>
<dbReference type="InterPro" id="IPR022865">
    <property type="entry name" value="DNA_ligae_ATP-dep_bac/arc"/>
</dbReference>
<feature type="binding site" evidence="13">
    <location>
        <position position="407"/>
    </location>
    <ligand>
        <name>ATP</name>
        <dbReference type="ChEBI" id="CHEBI:30616"/>
    </ligand>
</feature>
<dbReference type="Gene3D" id="2.40.50.140">
    <property type="entry name" value="Nucleic acid-binding proteins"/>
    <property type="match status" value="1"/>
</dbReference>
<dbReference type="RefSeq" id="WP_377339647.1">
    <property type="nucleotide sequence ID" value="NZ_JBHLUE010000011.1"/>
</dbReference>
<feature type="domain" description="ATP-dependent DNA ligase family profile" evidence="14">
    <location>
        <begin position="327"/>
        <end position="441"/>
    </location>
</feature>
<name>A0ABV6NY76_9ACTN</name>
<comment type="caution">
    <text evidence="15">The sequence shown here is derived from an EMBL/GenBank/DDBJ whole genome shotgun (WGS) entry which is preliminary data.</text>
</comment>
<comment type="cofactor">
    <cofactor evidence="13">
        <name>Mg(2+)</name>
        <dbReference type="ChEBI" id="CHEBI:18420"/>
    </cofactor>
</comment>
<evidence type="ECO:0000256" key="7">
    <source>
        <dbReference type="ARBA" id="ARBA00022840"/>
    </source>
</evidence>
<dbReference type="EC" id="6.5.1.1" evidence="13"/>
<evidence type="ECO:0000256" key="2">
    <source>
        <dbReference type="ARBA" id="ARBA00022618"/>
    </source>
</evidence>
<dbReference type="HAMAP" id="MF_00407">
    <property type="entry name" value="DNA_ligase"/>
    <property type="match status" value="1"/>
</dbReference>
<dbReference type="GO" id="GO:0003910">
    <property type="term" value="F:DNA ligase (ATP) activity"/>
    <property type="evidence" value="ECO:0007669"/>
    <property type="project" value="UniProtKB-EC"/>
</dbReference>
<dbReference type="PANTHER" id="PTHR45674:SF13">
    <property type="entry name" value="DNA LIGASE-RELATED"/>
    <property type="match status" value="1"/>
</dbReference>
<feature type="binding site" evidence="13">
    <location>
        <position position="401"/>
    </location>
    <ligand>
        <name>ATP</name>
        <dbReference type="ChEBI" id="CHEBI:30616"/>
    </ligand>
</feature>
<evidence type="ECO:0000256" key="10">
    <source>
        <dbReference type="ARBA" id="ARBA00023204"/>
    </source>
</evidence>
<evidence type="ECO:0000256" key="6">
    <source>
        <dbReference type="ARBA" id="ARBA00022763"/>
    </source>
</evidence>
<keyword evidence="5 13" id="KW-0547">Nucleotide-binding</keyword>
<keyword evidence="10 13" id="KW-0234">DNA repair</keyword>
<evidence type="ECO:0000256" key="12">
    <source>
        <dbReference type="ARBA" id="ARBA00034003"/>
    </source>
</evidence>
<dbReference type="SUPFAM" id="SSF56091">
    <property type="entry name" value="DNA ligase/mRNA capping enzyme, catalytic domain"/>
    <property type="match status" value="1"/>
</dbReference>
<keyword evidence="1 13" id="KW-0436">Ligase</keyword>
<evidence type="ECO:0000313" key="15">
    <source>
        <dbReference type="EMBL" id="MFC0565659.1"/>
    </source>
</evidence>
<dbReference type="InterPro" id="IPR012308">
    <property type="entry name" value="DNA_ligase_ATP-dep_N"/>
</dbReference>
<organism evidence="15 16">
    <name type="scientific">Plantactinospora siamensis</name>
    <dbReference type="NCBI Taxonomy" id="555372"/>
    <lineage>
        <taxon>Bacteria</taxon>
        <taxon>Bacillati</taxon>
        <taxon>Actinomycetota</taxon>
        <taxon>Actinomycetes</taxon>
        <taxon>Micromonosporales</taxon>
        <taxon>Micromonosporaceae</taxon>
        <taxon>Plantactinospora</taxon>
    </lineage>
</organism>
<dbReference type="EMBL" id="JBHLUE010000011">
    <property type="protein sequence ID" value="MFC0565659.1"/>
    <property type="molecule type" value="Genomic_DNA"/>
</dbReference>
<proteinExistence type="inferred from homology"/>
<comment type="catalytic activity">
    <reaction evidence="12 13">
        <text>ATP + (deoxyribonucleotide)n-3'-hydroxyl + 5'-phospho-(deoxyribonucleotide)m = (deoxyribonucleotide)n+m + AMP + diphosphate.</text>
        <dbReference type="EC" id="6.5.1.1"/>
    </reaction>
</comment>
<evidence type="ECO:0000259" key="14">
    <source>
        <dbReference type="PROSITE" id="PS50160"/>
    </source>
</evidence>
<dbReference type="Gene3D" id="1.10.3260.10">
    <property type="entry name" value="DNA ligase, ATP-dependent, N-terminal domain"/>
    <property type="match status" value="1"/>
</dbReference>
<protein>
    <recommendedName>
        <fullName evidence="13">Probable DNA ligase</fullName>
        <ecNumber evidence="13">6.5.1.1</ecNumber>
    </recommendedName>
    <alternativeName>
        <fullName evidence="13">Polydeoxyribonucleotide synthase [ATP]</fullName>
    </alternativeName>
</protein>
<accession>A0ABV6NY76</accession>
<keyword evidence="11 13" id="KW-0131">Cell cycle</keyword>
<keyword evidence="4 13" id="KW-0479">Metal-binding</keyword>
<dbReference type="SUPFAM" id="SSF50249">
    <property type="entry name" value="Nucleic acid-binding proteins"/>
    <property type="match status" value="1"/>
</dbReference>
<keyword evidence="8 13" id="KW-0460">Magnesium</keyword>
<dbReference type="CDD" id="cd07901">
    <property type="entry name" value="Adenylation_DNA_ligase_Arch_LigB"/>
    <property type="match status" value="1"/>
</dbReference>
<dbReference type="InterPro" id="IPR012340">
    <property type="entry name" value="NA-bd_OB-fold"/>
</dbReference>
<evidence type="ECO:0000256" key="8">
    <source>
        <dbReference type="ARBA" id="ARBA00022842"/>
    </source>
</evidence>
<dbReference type="NCBIfam" id="NF002868">
    <property type="entry name" value="PRK03180.1"/>
    <property type="match status" value="1"/>
</dbReference>
<evidence type="ECO:0000256" key="13">
    <source>
        <dbReference type="HAMAP-Rule" id="MF_00407"/>
    </source>
</evidence>
<feature type="binding site" evidence="13">
    <location>
        <position position="231"/>
    </location>
    <ligand>
        <name>ATP</name>
        <dbReference type="ChEBI" id="CHEBI:30616"/>
    </ligand>
</feature>
<dbReference type="CDD" id="cd07972">
    <property type="entry name" value="OBF_DNA_ligase_Arch_LigB"/>
    <property type="match status" value="1"/>
</dbReference>
<feature type="active site" description="N6-AMP-lysine intermediate" evidence="13">
    <location>
        <position position="211"/>
    </location>
</feature>
<feature type="binding site" evidence="13">
    <location>
        <position position="329"/>
    </location>
    <ligand>
        <name>ATP</name>
        <dbReference type="ChEBI" id="CHEBI:30616"/>
    </ligand>
</feature>
<dbReference type="PROSITE" id="PS50160">
    <property type="entry name" value="DNA_LIGASE_A3"/>
    <property type="match status" value="1"/>
</dbReference>
<evidence type="ECO:0000256" key="4">
    <source>
        <dbReference type="ARBA" id="ARBA00022723"/>
    </source>
</evidence>
<dbReference type="InterPro" id="IPR012310">
    <property type="entry name" value="DNA_ligase_ATP-dep_cent"/>
</dbReference>
<evidence type="ECO:0000256" key="5">
    <source>
        <dbReference type="ARBA" id="ARBA00022741"/>
    </source>
</evidence>